<evidence type="ECO:0000256" key="5">
    <source>
        <dbReference type="ARBA" id="ARBA00018141"/>
    </source>
</evidence>
<evidence type="ECO:0000256" key="4">
    <source>
        <dbReference type="ARBA" id="ARBA00012982"/>
    </source>
</evidence>
<keyword evidence="6" id="KW-0479">Metal-binding</keyword>
<keyword evidence="7" id="KW-0862">Zinc</keyword>
<evidence type="ECO:0000256" key="8">
    <source>
        <dbReference type="ARBA" id="ARBA00023239"/>
    </source>
</evidence>
<dbReference type="Pfam" id="PF01242">
    <property type="entry name" value="PTPS"/>
    <property type="match status" value="1"/>
</dbReference>
<comment type="cofactor">
    <cofactor evidence="1">
        <name>Zn(2+)</name>
        <dbReference type="ChEBI" id="CHEBI:29105"/>
    </cofactor>
</comment>
<comment type="similarity">
    <text evidence="3">Belongs to the PTPS family. QueD subfamily.</text>
</comment>
<dbReference type="GO" id="GO:0046872">
    <property type="term" value="F:metal ion binding"/>
    <property type="evidence" value="ECO:0007669"/>
    <property type="project" value="UniProtKB-KW"/>
</dbReference>
<dbReference type="PANTHER" id="PTHR12589:SF7">
    <property type="entry name" value="6-PYRUVOYL TETRAHYDROBIOPTERIN SYNTHASE"/>
    <property type="match status" value="1"/>
</dbReference>
<organism evidence="11">
    <name type="scientific">Caldilineaceae bacterium SB0664_bin_27</name>
    <dbReference type="NCBI Taxonomy" id="2605260"/>
    <lineage>
        <taxon>Bacteria</taxon>
        <taxon>Bacillati</taxon>
        <taxon>Chloroflexota</taxon>
        <taxon>Caldilineae</taxon>
        <taxon>Caldilineales</taxon>
        <taxon>Caldilineaceae</taxon>
    </lineage>
</organism>
<keyword evidence="8" id="KW-0456">Lyase</keyword>
<evidence type="ECO:0000256" key="9">
    <source>
        <dbReference type="ARBA" id="ARBA00031449"/>
    </source>
</evidence>
<evidence type="ECO:0000256" key="10">
    <source>
        <dbReference type="ARBA" id="ARBA00048807"/>
    </source>
</evidence>
<comment type="catalytic activity">
    <reaction evidence="10">
        <text>7,8-dihydroneopterin 3'-triphosphate + H2O = 6-carboxy-5,6,7,8-tetrahydropterin + triphosphate + acetaldehyde + 2 H(+)</text>
        <dbReference type="Rhea" id="RHEA:27966"/>
        <dbReference type="ChEBI" id="CHEBI:15343"/>
        <dbReference type="ChEBI" id="CHEBI:15377"/>
        <dbReference type="ChEBI" id="CHEBI:15378"/>
        <dbReference type="ChEBI" id="CHEBI:18036"/>
        <dbReference type="ChEBI" id="CHEBI:58462"/>
        <dbReference type="ChEBI" id="CHEBI:61032"/>
        <dbReference type="EC" id="4.1.2.50"/>
    </reaction>
</comment>
<proteinExistence type="inferred from homology"/>
<dbReference type="GO" id="GO:0070497">
    <property type="term" value="F:6-carboxytetrahydropterin synthase activity"/>
    <property type="evidence" value="ECO:0007669"/>
    <property type="project" value="UniProtKB-EC"/>
</dbReference>
<dbReference type="UniPathway" id="UPA00391"/>
<evidence type="ECO:0000256" key="6">
    <source>
        <dbReference type="ARBA" id="ARBA00022723"/>
    </source>
</evidence>
<gene>
    <name evidence="11" type="ORF">F4Y42_13865</name>
</gene>
<comment type="caution">
    <text evidence="11">The sequence shown here is derived from an EMBL/GenBank/DDBJ whole genome shotgun (WGS) entry which is preliminary data.</text>
</comment>
<dbReference type="InterPro" id="IPR007115">
    <property type="entry name" value="6-PTP_synth/QueD"/>
</dbReference>
<dbReference type="EMBL" id="VXRG01000114">
    <property type="protein sequence ID" value="MXY94523.1"/>
    <property type="molecule type" value="Genomic_DNA"/>
</dbReference>
<evidence type="ECO:0000256" key="1">
    <source>
        <dbReference type="ARBA" id="ARBA00001947"/>
    </source>
</evidence>
<protein>
    <recommendedName>
        <fullName evidence="5">6-carboxy-5,6,7,8-tetrahydropterin synthase</fullName>
        <ecNumber evidence="4">4.1.2.50</ecNumber>
    </recommendedName>
    <alternativeName>
        <fullName evidence="9">Queuosine biosynthesis protein QueD</fullName>
    </alternativeName>
</protein>
<dbReference type="Gene3D" id="3.30.479.10">
    <property type="entry name" value="6-pyruvoyl tetrahydropterin synthase/QueD"/>
    <property type="match status" value="1"/>
</dbReference>
<evidence type="ECO:0000313" key="11">
    <source>
        <dbReference type="EMBL" id="MXY94523.1"/>
    </source>
</evidence>
<dbReference type="SUPFAM" id="SSF55620">
    <property type="entry name" value="Tetrahydrobiopterin biosynthesis enzymes-like"/>
    <property type="match status" value="1"/>
</dbReference>
<evidence type="ECO:0000256" key="7">
    <source>
        <dbReference type="ARBA" id="ARBA00022833"/>
    </source>
</evidence>
<evidence type="ECO:0000256" key="2">
    <source>
        <dbReference type="ARBA" id="ARBA00005061"/>
    </source>
</evidence>
<dbReference type="AlphaFoldDB" id="A0A6B0YUZ1"/>
<accession>A0A6B0YUZ1</accession>
<evidence type="ECO:0000256" key="3">
    <source>
        <dbReference type="ARBA" id="ARBA00008900"/>
    </source>
</evidence>
<name>A0A6B0YUZ1_9CHLR</name>
<reference evidence="11" key="1">
    <citation type="submission" date="2019-09" db="EMBL/GenBank/DDBJ databases">
        <title>Characterisation of the sponge microbiome using genome-centric metagenomics.</title>
        <authorList>
            <person name="Engelberts J.P."/>
            <person name="Robbins S.J."/>
            <person name="De Goeij J.M."/>
            <person name="Aranda M."/>
            <person name="Bell S.C."/>
            <person name="Webster N.S."/>
        </authorList>
    </citation>
    <scope>NUCLEOTIDE SEQUENCE</scope>
    <source>
        <strain evidence="11">SB0664_bin_27</strain>
    </source>
</reference>
<dbReference type="InterPro" id="IPR038418">
    <property type="entry name" value="6-PTP_synth/QueD_sf"/>
</dbReference>
<sequence length="129" mass="14928">MYKLAVQRDFVAQHFLIGGDWGPENEWHSHHYRLEFQLEGAELNEHGYLVDIVHVEELLEELAARYRDKTLNDLPEFDGLNPSIEHFCRIVGNSFSDGLNADNISAVTARIWENEIAWASYRVERSAGR</sequence>
<dbReference type="PANTHER" id="PTHR12589">
    <property type="entry name" value="PYRUVOYL TETRAHYDROBIOPTERIN SYNTHASE"/>
    <property type="match status" value="1"/>
</dbReference>
<dbReference type="EC" id="4.1.2.50" evidence="4"/>
<comment type="pathway">
    <text evidence="2">Purine metabolism; 7-cyano-7-deazaguanine biosynthesis.</text>
</comment>